<dbReference type="NCBIfam" id="TIGR02218">
    <property type="entry name" value="phg_TIGR02218"/>
    <property type="match status" value="1"/>
</dbReference>
<proteinExistence type="predicted"/>
<dbReference type="AlphaFoldDB" id="A0A1W9HSI1"/>
<evidence type="ECO:0000259" key="1">
    <source>
        <dbReference type="Pfam" id="PF09356"/>
    </source>
</evidence>
<accession>A0A1W9HSI1</accession>
<dbReference type="InterPro" id="IPR011928">
    <property type="entry name" value="Phage_phiJL001_Gp84"/>
</dbReference>
<comment type="caution">
    <text evidence="2">The sequence shown here is derived from an EMBL/GenBank/DDBJ whole genome shotgun (WGS) entry which is preliminary data.</text>
</comment>
<protein>
    <submittedName>
        <fullName evidence="2">Beta tubulin</fullName>
    </submittedName>
</protein>
<dbReference type="Proteomes" id="UP000192872">
    <property type="component" value="Unassembled WGS sequence"/>
</dbReference>
<gene>
    <name evidence="2" type="ORF">A4S15_00945</name>
</gene>
<dbReference type="Pfam" id="PF09931">
    <property type="entry name" value="Phage_phiJL001_Gp84_N"/>
    <property type="match status" value="1"/>
</dbReference>
<dbReference type="Pfam" id="PF09356">
    <property type="entry name" value="Phage_BR0599"/>
    <property type="match status" value="1"/>
</dbReference>
<dbReference type="RefSeq" id="WP_376803868.1">
    <property type="nucleotide sequence ID" value="NZ_LWDL01000026.1"/>
</dbReference>
<name>A0A1W9HSI1_9HYPH</name>
<organism evidence="2 3">
    <name type="scientific">Candidatus Raskinella chloraquaticus</name>
    <dbReference type="NCBI Taxonomy" id="1951219"/>
    <lineage>
        <taxon>Bacteria</taxon>
        <taxon>Pseudomonadati</taxon>
        <taxon>Pseudomonadota</taxon>
        <taxon>Alphaproteobacteria</taxon>
        <taxon>Hyphomicrobiales</taxon>
        <taxon>Phreatobacteraceae</taxon>
        <taxon>Candidatus Raskinella</taxon>
    </lineage>
</organism>
<evidence type="ECO:0000313" key="3">
    <source>
        <dbReference type="Proteomes" id="UP000192872"/>
    </source>
</evidence>
<feature type="domain" description="Bacteriophage phiJL001 Gp84 C-terminal" evidence="1">
    <location>
        <begin position="197"/>
        <end position="277"/>
    </location>
</feature>
<dbReference type="InterPro" id="IPR018964">
    <property type="entry name" value="Phage_phiJL001_Gp84_C"/>
</dbReference>
<dbReference type="STRING" id="1827387.A4S15_00945"/>
<evidence type="ECO:0000313" key="2">
    <source>
        <dbReference type="EMBL" id="OQW50197.1"/>
    </source>
</evidence>
<dbReference type="EMBL" id="LWDL01000026">
    <property type="protein sequence ID" value="OQW50197.1"/>
    <property type="molecule type" value="Genomic_DNA"/>
</dbReference>
<reference evidence="2 3" key="1">
    <citation type="journal article" date="2017" name="Water Res.">
        <title>Comammox in drinking water systems.</title>
        <authorList>
            <person name="Wang Y."/>
            <person name="Ma L."/>
            <person name="Mao Y."/>
            <person name="Jiang X."/>
            <person name="Xia Y."/>
            <person name="Yu K."/>
            <person name="Li B."/>
            <person name="Zhang T."/>
        </authorList>
    </citation>
    <scope>NUCLEOTIDE SEQUENCE [LARGE SCALE GENOMIC DNA]</scope>
    <source>
        <strain evidence="2">SG_bin8</strain>
    </source>
</reference>
<sequence length="295" mass="30721">MKTLPPALATHVAGGLTTLCRCWRVDRRDGVVMGFTDFDRDLVFDAITYKAASGFTATAIEGQLGLAVSNLDVQGALSSDALTEDDLHGGRYDDAAVTIYLVNRADVAQRVILRAGNLGQVARGKLAFSAELRGLAAKLDQPAGRIFQRSCAWDLGDARCGIDLNAAGRNGTGAVTQVLDAFEFLASGLSGVASGVLTRGKLIWTSGVNNGLAVEIKAHSSSAGVSRIAIALPMGTPVVVGDTFSATAGCDRTFATCRDRFANTINFGGFPHMPGTDFAMSYPNQGAGNDGGKIT</sequence>